<keyword evidence="2" id="KW-1133">Transmembrane helix</keyword>
<feature type="transmembrane region" description="Helical" evidence="2">
    <location>
        <begin position="6"/>
        <end position="25"/>
    </location>
</feature>
<evidence type="ECO:0000256" key="2">
    <source>
        <dbReference type="SAM" id="Phobius"/>
    </source>
</evidence>
<dbReference type="EMBL" id="JAJNDB010000005">
    <property type="protein sequence ID" value="MCD2196343.1"/>
    <property type="molecule type" value="Genomic_DNA"/>
</dbReference>
<keyword evidence="4" id="KW-1185">Reference proteome</keyword>
<feature type="transmembrane region" description="Helical" evidence="2">
    <location>
        <begin position="147"/>
        <end position="171"/>
    </location>
</feature>
<protein>
    <submittedName>
        <fullName evidence="3">DUF5134 domain-containing protein</fullName>
    </submittedName>
</protein>
<sequence length="252" mass="25287">MVAGWPGMVVVTVFVITTVLCAVSLSVRSTSHGPRLAAAEANHVVMSVAMILMAEPATMSVVPPAVGAWIFGAAGAGWLALLVTLRWREEPLGPAVGLDRCAAHPTHLLLVNAAMAAMYVAMMPAGGDSSMGDMPGMDMSRSGPSPALVAVLAVLALYLLAHAVATVVVIARRRGGVATAGDTACPTTGDPACPTTGARATTGAPETAAPTPTTGSLATLARPVHALAHGVPQLIGQAGMSVAMAAMLLLMV</sequence>
<feature type="transmembrane region" description="Helical" evidence="2">
    <location>
        <begin position="108"/>
        <end position="127"/>
    </location>
</feature>
<feature type="region of interest" description="Disordered" evidence="1">
    <location>
        <begin position="179"/>
        <end position="213"/>
    </location>
</feature>
<comment type="caution">
    <text evidence="3">The sequence shown here is derived from an EMBL/GenBank/DDBJ whole genome shotgun (WGS) entry which is preliminary data.</text>
</comment>
<reference evidence="3 4" key="1">
    <citation type="submission" date="2021-11" db="EMBL/GenBank/DDBJ databases">
        <title>Draft genome sequence of Actinomycetospora sp. SF1 isolated from the rhizosphere soil.</title>
        <authorList>
            <person name="Duangmal K."/>
            <person name="Chantavorakit T."/>
        </authorList>
    </citation>
    <scope>NUCLEOTIDE SEQUENCE [LARGE SCALE GENOMIC DNA]</scope>
    <source>
        <strain evidence="3 4">TBRC 5722</strain>
    </source>
</reference>
<dbReference type="Pfam" id="PF17197">
    <property type="entry name" value="DUF5134"/>
    <property type="match status" value="1"/>
</dbReference>
<evidence type="ECO:0000313" key="3">
    <source>
        <dbReference type="EMBL" id="MCD2196343.1"/>
    </source>
</evidence>
<keyword evidence="2" id="KW-0812">Transmembrane</keyword>
<accession>A0ABS8PDJ0</accession>
<evidence type="ECO:0000313" key="4">
    <source>
        <dbReference type="Proteomes" id="UP001199469"/>
    </source>
</evidence>
<dbReference type="Proteomes" id="UP001199469">
    <property type="component" value="Unassembled WGS sequence"/>
</dbReference>
<gene>
    <name evidence="3" type="ORF">LQ327_23495</name>
</gene>
<feature type="compositionally biased region" description="Low complexity" evidence="1">
    <location>
        <begin position="191"/>
        <end position="213"/>
    </location>
</feature>
<name>A0ABS8PDJ0_9PSEU</name>
<feature type="transmembrane region" description="Helical" evidence="2">
    <location>
        <begin position="37"/>
        <end position="54"/>
    </location>
</feature>
<proteinExistence type="predicted"/>
<feature type="transmembrane region" description="Helical" evidence="2">
    <location>
        <begin position="66"/>
        <end position="87"/>
    </location>
</feature>
<organism evidence="3 4">
    <name type="scientific">Actinomycetospora endophytica</name>
    <dbReference type="NCBI Taxonomy" id="2291215"/>
    <lineage>
        <taxon>Bacteria</taxon>
        <taxon>Bacillati</taxon>
        <taxon>Actinomycetota</taxon>
        <taxon>Actinomycetes</taxon>
        <taxon>Pseudonocardiales</taxon>
        <taxon>Pseudonocardiaceae</taxon>
        <taxon>Actinomycetospora</taxon>
    </lineage>
</organism>
<dbReference type="InterPro" id="IPR033458">
    <property type="entry name" value="DUF5134"/>
</dbReference>
<evidence type="ECO:0000256" key="1">
    <source>
        <dbReference type="SAM" id="MobiDB-lite"/>
    </source>
</evidence>
<dbReference type="RefSeq" id="WP_230738191.1">
    <property type="nucleotide sequence ID" value="NZ_JAJNDB010000005.1"/>
</dbReference>
<keyword evidence="2" id="KW-0472">Membrane</keyword>